<dbReference type="InParanoid" id="A0A2H3DXZ6"/>
<gene>
    <name evidence="2" type="ORF">ARMGADRAFT_1024145</name>
</gene>
<accession>A0A2H3DXZ6</accession>
<dbReference type="OrthoDB" id="3228420at2759"/>
<feature type="compositionally biased region" description="Basic and acidic residues" evidence="1">
    <location>
        <begin position="28"/>
        <end position="42"/>
    </location>
</feature>
<keyword evidence="3" id="KW-1185">Reference proteome</keyword>
<evidence type="ECO:0000256" key="1">
    <source>
        <dbReference type="SAM" id="MobiDB-lite"/>
    </source>
</evidence>
<dbReference type="Proteomes" id="UP000217790">
    <property type="component" value="Unassembled WGS sequence"/>
</dbReference>
<name>A0A2H3DXZ6_ARMGA</name>
<reference evidence="3" key="1">
    <citation type="journal article" date="2017" name="Nat. Ecol. Evol.">
        <title>Genome expansion and lineage-specific genetic innovations in the forest pathogenic fungi Armillaria.</title>
        <authorList>
            <person name="Sipos G."/>
            <person name="Prasanna A.N."/>
            <person name="Walter M.C."/>
            <person name="O'Connor E."/>
            <person name="Balint B."/>
            <person name="Krizsan K."/>
            <person name="Kiss B."/>
            <person name="Hess J."/>
            <person name="Varga T."/>
            <person name="Slot J."/>
            <person name="Riley R."/>
            <person name="Boka B."/>
            <person name="Rigling D."/>
            <person name="Barry K."/>
            <person name="Lee J."/>
            <person name="Mihaltcheva S."/>
            <person name="LaButti K."/>
            <person name="Lipzen A."/>
            <person name="Waldron R."/>
            <person name="Moloney N.M."/>
            <person name="Sperisen C."/>
            <person name="Kredics L."/>
            <person name="Vagvoelgyi C."/>
            <person name="Patrignani A."/>
            <person name="Fitzpatrick D."/>
            <person name="Nagy I."/>
            <person name="Doyle S."/>
            <person name="Anderson J.B."/>
            <person name="Grigoriev I.V."/>
            <person name="Gueldener U."/>
            <person name="Muensterkoetter M."/>
            <person name="Nagy L.G."/>
        </authorList>
    </citation>
    <scope>NUCLEOTIDE SEQUENCE [LARGE SCALE GENOMIC DNA]</scope>
    <source>
        <strain evidence="3">Ar21-2</strain>
    </source>
</reference>
<proteinExistence type="predicted"/>
<protein>
    <submittedName>
        <fullName evidence="2">Uncharacterized protein</fullName>
    </submittedName>
</protein>
<dbReference type="EMBL" id="KZ293646">
    <property type="protein sequence ID" value="PBL00082.1"/>
    <property type="molecule type" value="Genomic_DNA"/>
</dbReference>
<evidence type="ECO:0000313" key="3">
    <source>
        <dbReference type="Proteomes" id="UP000217790"/>
    </source>
</evidence>
<feature type="region of interest" description="Disordered" evidence="1">
    <location>
        <begin position="64"/>
        <end position="93"/>
    </location>
</feature>
<sequence length="124" mass="14298">MTEPTLTRAVDNTILDYSRPTGPPTAGEEWHDPHHQDKLLQKKDKKQHGCLKNEKKIREVVHHKVEANQPMRDVQPEHKGFRAGGRITQPKGRTINLENSMSVCGGSTSNIDWWWRRNKGKKEI</sequence>
<feature type="region of interest" description="Disordered" evidence="1">
    <location>
        <begin position="1"/>
        <end position="50"/>
    </location>
</feature>
<evidence type="ECO:0000313" key="2">
    <source>
        <dbReference type="EMBL" id="PBL00082.1"/>
    </source>
</evidence>
<organism evidence="2 3">
    <name type="scientific">Armillaria gallica</name>
    <name type="common">Bulbous honey fungus</name>
    <name type="synonym">Armillaria bulbosa</name>
    <dbReference type="NCBI Taxonomy" id="47427"/>
    <lineage>
        <taxon>Eukaryota</taxon>
        <taxon>Fungi</taxon>
        <taxon>Dikarya</taxon>
        <taxon>Basidiomycota</taxon>
        <taxon>Agaricomycotina</taxon>
        <taxon>Agaricomycetes</taxon>
        <taxon>Agaricomycetidae</taxon>
        <taxon>Agaricales</taxon>
        <taxon>Marasmiineae</taxon>
        <taxon>Physalacriaceae</taxon>
        <taxon>Armillaria</taxon>
    </lineage>
</organism>
<dbReference type="AlphaFoldDB" id="A0A2H3DXZ6"/>